<protein>
    <submittedName>
        <fullName evidence="10">Mechanosensitive ion channel family protein</fullName>
    </submittedName>
</protein>
<dbReference type="InterPro" id="IPR023408">
    <property type="entry name" value="MscS_beta-dom_sf"/>
</dbReference>
<feature type="transmembrane region" description="Helical" evidence="7">
    <location>
        <begin position="59"/>
        <end position="79"/>
    </location>
</feature>
<keyword evidence="4 7" id="KW-0812">Transmembrane</keyword>
<evidence type="ECO:0000256" key="3">
    <source>
        <dbReference type="ARBA" id="ARBA00022475"/>
    </source>
</evidence>
<comment type="similarity">
    <text evidence="2">Belongs to the MscS (TC 1.A.23) family.</text>
</comment>
<dbReference type="SUPFAM" id="SSF82689">
    <property type="entry name" value="Mechanosensitive channel protein MscS (YggB), C-terminal domain"/>
    <property type="match status" value="1"/>
</dbReference>
<evidence type="ECO:0000256" key="6">
    <source>
        <dbReference type="ARBA" id="ARBA00023136"/>
    </source>
</evidence>
<evidence type="ECO:0000256" key="4">
    <source>
        <dbReference type="ARBA" id="ARBA00022692"/>
    </source>
</evidence>
<keyword evidence="5 7" id="KW-1133">Transmembrane helix</keyword>
<dbReference type="GeneID" id="62874727"/>
<organism evidence="10 11">
    <name type="scientific">Haloterrigena salifodinae</name>
    <dbReference type="NCBI Taxonomy" id="2675099"/>
    <lineage>
        <taxon>Archaea</taxon>
        <taxon>Methanobacteriati</taxon>
        <taxon>Methanobacteriota</taxon>
        <taxon>Stenosarchaea group</taxon>
        <taxon>Halobacteria</taxon>
        <taxon>Halobacteriales</taxon>
        <taxon>Natrialbaceae</taxon>
        <taxon>Haloterrigena</taxon>
    </lineage>
</organism>
<feature type="domain" description="Mechanosensitive ion channel MscS C-terminal" evidence="9">
    <location>
        <begin position="179"/>
        <end position="262"/>
    </location>
</feature>
<dbReference type="InterPro" id="IPR011066">
    <property type="entry name" value="MscS_channel_C_sf"/>
</dbReference>
<dbReference type="Gene3D" id="2.30.30.60">
    <property type="match status" value="1"/>
</dbReference>
<dbReference type="GO" id="GO:0005886">
    <property type="term" value="C:plasma membrane"/>
    <property type="evidence" value="ECO:0007669"/>
    <property type="project" value="UniProtKB-SubCell"/>
</dbReference>
<dbReference type="Pfam" id="PF00924">
    <property type="entry name" value="MS_channel_2nd"/>
    <property type="match status" value="1"/>
</dbReference>
<name>A0A8T8E3R3_9EURY</name>
<evidence type="ECO:0000256" key="2">
    <source>
        <dbReference type="ARBA" id="ARBA00008017"/>
    </source>
</evidence>
<dbReference type="Pfam" id="PF21082">
    <property type="entry name" value="MS_channel_3rd"/>
    <property type="match status" value="1"/>
</dbReference>
<evidence type="ECO:0000313" key="11">
    <source>
        <dbReference type="Proteomes" id="UP000637819"/>
    </source>
</evidence>
<dbReference type="PANTHER" id="PTHR30221:SF1">
    <property type="entry name" value="SMALL-CONDUCTANCE MECHANOSENSITIVE CHANNEL"/>
    <property type="match status" value="1"/>
</dbReference>
<evidence type="ECO:0000259" key="8">
    <source>
        <dbReference type="Pfam" id="PF00924"/>
    </source>
</evidence>
<dbReference type="RefSeq" id="WP_204748762.1">
    <property type="nucleotide sequence ID" value="NZ_CP069188.1"/>
</dbReference>
<dbReference type="Gene3D" id="3.30.70.100">
    <property type="match status" value="1"/>
</dbReference>
<dbReference type="OrthoDB" id="31543at2157"/>
<keyword evidence="11" id="KW-1185">Reference proteome</keyword>
<dbReference type="AlphaFoldDB" id="A0A8T8E3R3"/>
<accession>A0A8T8E3R3</accession>
<feature type="transmembrane region" description="Helical" evidence="7">
    <location>
        <begin position="20"/>
        <end position="47"/>
    </location>
</feature>
<evidence type="ECO:0000259" key="9">
    <source>
        <dbReference type="Pfam" id="PF21082"/>
    </source>
</evidence>
<reference evidence="10 11" key="1">
    <citation type="submission" date="2021-01" db="EMBL/GenBank/DDBJ databases">
        <title>Genome Sequence and Methylation Pattern of Haloterrigena salifodinae BOL5-1, An Extremely Halophilic Archaeon from a Bolivian Salt Mine.</title>
        <authorList>
            <person name="DasSarma P."/>
            <person name="Anton B.P."/>
            <person name="DasSarma S.L."/>
            <person name="von Ehrenheim H.A.L."/>
            <person name="Martinez F.L."/>
            <person name="Guzman D."/>
            <person name="Roberts R.J."/>
            <person name="DasSarma S."/>
        </authorList>
    </citation>
    <scope>NUCLEOTIDE SEQUENCE [LARGE SCALE GENOMIC DNA]</scope>
    <source>
        <strain evidence="10 11">BOL5-1</strain>
    </source>
</reference>
<proteinExistence type="inferred from homology"/>
<keyword evidence="6 7" id="KW-0472">Membrane</keyword>
<evidence type="ECO:0000313" key="10">
    <source>
        <dbReference type="EMBL" id="QRV16504.1"/>
    </source>
</evidence>
<dbReference type="InterPro" id="IPR010920">
    <property type="entry name" value="LSM_dom_sf"/>
</dbReference>
<dbReference type="InterPro" id="IPR045275">
    <property type="entry name" value="MscS_archaea/bacteria_type"/>
</dbReference>
<dbReference type="SUPFAM" id="SSF50182">
    <property type="entry name" value="Sm-like ribonucleoproteins"/>
    <property type="match status" value="1"/>
</dbReference>
<dbReference type="InterPro" id="IPR006685">
    <property type="entry name" value="MscS_channel_2nd"/>
</dbReference>
<keyword evidence="3" id="KW-1003">Cell membrane</keyword>
<evidence type="ECO:0000256" key="1">
    <source>
        <dbReference type="ARBA" id="ARBA00004651"/>
    </source>
</evidence>
<feature type="transmembrane region" description="Helical" evidence="7">
    <location>
        <begin position="85"/>
        <end position="104"/>
    </location>
</feature>
<dbReference type="Proteomes" id="UP000637819">
    <property type="component" value="Chromosome"/>
</dbReference>
<evidence type="ECO:0000256" key="7">
    <source>
        <dbReference type="SAM" id="Phobius"/>
    </source>
</evidence>
<gene>
    <name evidence="10" type="ORF">JMJ58_06345</name>
</gene>
<dbReference type="GO" id="GO:0008381">
    <property type="term" value="F:mechanosensitive monoatomic ion channel activity"/>
    <property type="evidence" value="ECO:0007669"/>
    <property type="project" value="InterPro"/>
</dbReference>
<comment type="subcellular location">
    <subcellularLocation>
        <location evidence="1">Cell membrane</location>
        <topology evidence="1">Multi-pass membrane protein</topology>
    </subcellularLocation>
</comment>
<dbReference type="KEGG" id="hsal:JMJ58_06345"/>
<dbReference type="PANTHER" id="PTHR30221">
    <property type="entry name" value="SMALL-CONDUCTANCE MECHANOSENSITIVE CHANNEL"/>
    <property type="match status" value="1"/>
</dbReference>
<dbReference type="EMBL" id="CP069188">
    <property type="protein sequence ID" value="QRV16504.1"/>
    <property type="molecule type" value="Genomic_DNA"/>
</dbReference>
<feature type="domain" description="Mechanosensitive ion channel MscS" evidence="8">
    <location>
        <begin position="106"/>
        <end position="171"/>
    </location>
</feature>
<evidence type="ECO:0000256" key="5">
    <source>
        <dbReference type="ARBA" id="ARBA00022989"/>
    </source>
</evidence>
<dbReference type="InterPro" id="IPR049278">
    <property type="entry name" value="MS_channel_C"/>
</dbReference>
<sequence>MYVLNRLEGLLQRYLTLLDNVATFLLTFLLVYAIGRYVVLPLVALALEYRDTERTLREGLERVAAFGVVVVAIVFGLWIAGLNFILERAAILVAGLTVALGFAAQNVVGNLASGVYIVTDPNFNIGDWIRWSDQEGIIEDIRFRSTRVRTFDNEVITVPNSELTANAVTNAVVNDRLRVTVPVQINFDDDIDAAIRVLAEAAADHPDVLDDPEPVVRVAELNETVRIEAALWIADPDRDTYSRIHSEYAREIVERLAREGVDLGRANPQALEGEIGVVPEAAAETEVGTDDTDV</sequence>
<dbReference type="Gene3D" id="1.10.287.1260">
    <property type="match status" value="1"/>
</dbReference>